<reference evidence="1 2" key="1">
    <citation type="submission" date="2016-10" db="EMBL/GenBank/DDBJ databases">
        <authorList>
            <person name="de Groot N.N."/>
        </authorList>
    </citation>
    <scope>NUCLEOTIDE SEQUENCE [LARGE SCALE GENOMIC DNA]</scope>
    <source>
        <strain evidence="1 2">CGMCC 4.2026</strain>
    </source>
</reference>
<dbReference type="AlphaFoldDB" id="A0A1H8SZA0"/>
<dbReference type="EMBL" id="FODD01000046">
    <property type="protein sequence ID" value="SEO83987.1"/>
    <property type="molecule type" value="Genomic_DNA"/>
</dbReference>
<sequence length="62" mass="6980">MKKYLFVLLGLFLAAMCLTGLFSGDYILMAIGCGFGYWSYRAFKAAGRLAPPAEDKPRPWER</sequence>
<accession>A0A1H8SZA0</accession>
<dbReference type="Proteomes" id="UP000181951">
    <property type="component" value="Unassembled WGS sequence"/>
</dbReference>
<organism evidence="1 2">
    <name type="scientific">Actinacidiphila rubida</name>
    <dbReference type="NCBI Taxonomy" id="310780"/>
    <lineage>
        <taxon>Bacteria</taxon>
        <taxon>Bacillati</taxon>
        <taxon>Actinomycetota</taxon>
        <taxon>Actinomycetes</taxon>
        <taxon>Kitasatosporales</taxon>
        <taxon>Streptomycetaceae</taxon>
        <taxon>Actinacidiphila</taxon>
    </lineage>
</organism>
<evidence type="ECO:0000313" key="2">
    <source>
        <dbReference type="Proteomes" id="UP000181951"/>
    </source>
</evidence>
<dbReference type="OrthoDB" id="7339120at2"/>
<protein>
    <submittedName>
        <fullName evidence="1">Uncharacterized protein</fullName>
    </submittedName>
</protein>
<evidence type="ECO:0000313" key="1">
    <source>
        <dbReference type="EMBL" id="SEO83987.1"/>
    </source>
</evidence>
<dbReference type="RefSeq" id="WP_069463646.1">
    <property type="nucleotide sequence ID" value="NZ_FODD01000046.1"/>
</dbReference>
<keyword evidence="2" id="KW-1185">Reference proteome</keyword>
<dbReference type="STRING" id="310780.SAMN05216267_104678"/>
<proteinExistence type="predicted"/>
<gene>
    <name evidence="1" type="ORF">SAMN05216267_104678</name>
</gene>
<name>A0A1H8SZA0_9ACTN</name>